<organism evidence="1 2">
    <name type="scientific">Malus baccata</name>
    <name type="common">Siberian crab apple</name>
    <name type="synonym">Pyrus baccata</name>
    <dbReference type="NCBI Taxonomy" id="106549"/>
    <lineage>
        <taxon>Eukaryota</taxon>
        <taxon>Viridiplantae</taxon>
        <taxon>Streptophyta</taxon>
        <taxon>Embryophyta</taxon>
        <taxon>Tracheophyta</taxon>
        <taxon>Spermatophyta</taxon>
        <taxon>Magnoliopsida</taxon>
        <taxon>eudicotyledons</taxon>
        <taxon>Gunneridae</taxon>
        <taxon>Pentapetalae</taxon>
        <taxon>rosids</taxon>
        <taxon>fabids</taxon>
        <taxon>Rosales</taxon>
        <taxon>Rosaceae</taxon>
        <taxon>Amygdaloideae</taxon>
        <taxon>Maleae</taxon>
        <taxon>Malus</taxon>
    </lineage>
</organism>
<reference evidence="1 2" key="1">
    <citation type="journal article" date="2019" name="G3 (Bethesda)">
        <title>Sequencing of a Wild Apple (Malus baccata) Genome Unravels the Differences Between Cultivated and Wild Apple Species Regarding Disease Resistance and Cold Tolerance.</title>
        <authorList>
            <person name="Chen X."/>
        </authorList>
    </citation>
    <scope>NUCLEOTIDE SEQUENCE [LARGE SCALE GENOMIC DNA]</scope>
    <source>
        <strain evidence="2">cv. Shandingzi</strain>
        <tissue evidence="1">Leaves</tissue>
    </source>
</reference>
<dbReference type="AlphaFoldDB" id="A0A540NPX2"/>
<dbReference type="Proteomes" id="UP000315295">
    <property type="component" value="Unassembled WGS sequence"/>
</dbReference>
<comment type="caution">
    <text evidence="1">The sequence shown here is derived from an EMBL/GenBank/DDBJ whole genome shotgun (WGS) entry which is preliminary data.</text>
</comment>
<gene>
    <name evidence="1" type="ORF">C1H46_001171</name>
</gene>
<dbReference type="EMBL" id="VIEB01000013">
    <property type="protein sequence ID" value="TQE13087.1"/>
    <property type="molecule type" value="Genomic_DNA"/>
</dbReference>
<protein>
    <submittedName>
        <fullName evidence="1">Uncharacterized protein</fullName>
    </submittedName>
</protein>
<proteinExistence type="predicted"/>
<keyword evidence="2" id="KW-1185">Reference proteome</keyword>
<accession>A0A540NPX2</accession>
<evidence type="ECO:0000313" key="2">
    <source>
        <dbReference type="Proteomes" id="UP000315295"/>
    </source>
</evidence>
<evidence type="ECO:0000313" key="1">
    <source>
        <dbReference type="EMBL" id="TQE13087.1"/>
    </source>
</evidence>
<name>A0A540NPX2_MALBA</name>
<sequence>MVQAKSSEHMMTFYVMDSSSPYKAILGREWLHVMRKVHFNDRIPSRYPRMLPSSERFNNK</sequence>